<feature type="chain" id="PRO_5007835407" evidence="4">
    <location>
        <begin position="18"/>
        <end position="281"/>
    </location>
</feature>
<evidence type="ECO:0000256" key="2">
    <source>
        <dbReference type="ARBA" id="ARBA00022827"/>
    </source>
</evidence>
<keyword evidence="7" id="KW-1185">Reference proteome</keyword>
<dbReference type="Proteomes" id="UP000076863">
    <property type="component" value="Unassembled WGS sequence"/>
</dbReference>
<dbReference type="AlphaFoldDB" id="A0A162HU54"/>
<dbReference type="PRINTS" id="PR00420">
    <property type="entry name" value="RNGMNOXGNASE"/>
</dbReference>
<dbReference type="SUPFAM" id="SSF51905">
    <property type="entry name" value="FAD/NAD(P)-binding domain"/>
    <property type="match status" value="1"/>
</dbReference>
<dbReference type="GO" id="GO:0019622">
    <property type="term" value="P:3-(3-hydroxy)phenylpropionate catabolic process"/>
    <property type="evidence" value="ECO:0007669"/>
    <property type="project" value="TreeGrafter"/>
</dbReference>
<dbReference type="InterPro" id="IPR050631">
    <property type="entry name" value="PheA/TfdB_FAD_monoxygenase"/>
</dbReference>
<accession>A0A162HU54</accession>
<dbReference type="Gene3D" id="3.50.50.60">
    <property type="entry name" value="FAD/NAD(P)-binding domain"/>
    <property type="match status" value="1"/>
</dbReference>
<evidence type="ECO:0000256" key="1">
    <source>
        <dbReference type="ARBA" id="ARBA00022630"/>
    </source>
</evidence>
<gene>
    <name evidence="6" type="ORF">BBO_04478</name>
</gene>
<name>A0A162HU54_9HYPO</name>
<dbReference type="GO" id="GO:0008688">
    <property type="term" value="F:3-(3-hydroxyphenyl)propionate hydroxylase activity"/>
    <property type="evidence" value="ECO:0007669"/>
    <property type="project" value="TreeGrafter"/>
</dbReference>
<evidence type="ECO:0000313" key="7">
    <source>
        <dbReference type="Proteomes" id="UP000076863"/>
    </source>
</evidence>
<evidence type="ECO:0000259" key="5">
    <source>
        <dbReference type="Pfam" id="PF01494"/>
    </source>
</evidence>
<dbReference type="GO" id="GO:0071949">
    <property type="term" value="F:FAD binding"/>
    <property type="evidence" value="ECO:0007669"/>
    <property type="project" value="InterPro"/>
</dbReference>
<feature type="domain" description="FAD-binding" evidence="5">
    <location>
        <begin position="7"/>
        <end position="236"/>
    </location>
</feature>
<sequence>MIALMLNKLAAIIQSHAAQCDEVEVLYGHEVTELGREVKSAWVQVQTAKGQKRINSEYVVGCDWGKSLVRMVLFGKQAILACMGQEPRRTRYSSLPETADSNNSLHPENAWLAFRPDKEPNHWRLICCFKDSFEGQELDNVLKIILLGNVSLEQYDVMRARTYQIHQRIVDSMRIGRVLLASDAARLCCRYGALGLNGGIADVGSLRDCLVAIHEDKASETILCTCSEVRRDKWKNIIEPMSQNTLKIVFSDPANLADNNAYKTSQLMKTGPGAARARAPL</sequence>
<comment type="caution">
    <text evidence="6">The sequence shown here is derived from an EMBL/GenBank/DDBJ whole genome shotgun (WGS) entry which is preliminary data.</text>
</comment>
<proteinExistence type="predicted"/>
<dbReference type="InterPro" id="IPR036188">
    <property type="entry name" value="FAD/NAD-bd_sf"/>
</dbReference>
<keyword evidence="2" id="KW-0274">FAD</keyword>
<reference evidence="6 7" key="1">
    <citation type="journal article" date="2016" name="Genome Biol. Evol.">
        <title>Divergent and convergent evolution of fungal pathogenicity.</title>
        <authorList>
            <person name="Shang Y."/>
            <person name="Xiao G."/>
            <person name="Zheng P."/>
            <person name="Cen K."/>
            <person name="Zhan S."/>
            <person name="Wang C."/>
        </authorList>
    </citation>
    <scope>NUCLEOTIDE SEQUENCE [LARGE SCALE GENOMIC DNA]</scope>
    <source>
        <strain evidence="6 7">RCEF 3172</strain>
    </source>
</reference>
<evidence type="ECO:0000256" key="3">
    <source>
        <dbReference type="ARBA" id="ARBA00023002"/>
    </source>
</evidence>
<dbReference type="PANTHER" id="PTHR43476:SF3">
    <property type="entry name" value="FAD-BINDING MONOOXYGENASE"/>
    <property type="match status" value="1"/>
</dbReference>
<dbReference type="OrthoDB" id="4867672at2759"/>
<dbReference type="Pfam" id="PF01494">
    <property type="entry name" value="FAD_binding_3"/>
    <property type="match status" value="1"/>
</dbReference>
<dbReference type="InterPro" id="IPR002938">
    <property type="entry name" value="FAD-bd"/>
</dbReference>
<dbReference type="PANTHER" id="PTHR43476">
    <property type="entry name" value="3-(3-HYDROXY-PHENYL)PROPIONATE/3-HYDROXYCINNAMIC ACID HYDROXYLASE"/>
    <property type="match status" value="1"/>
</dbReference>
<keyword evidence="6" id="KW-0503">Monooxygenase</keyword>
<protein>
    <submittedName>
        <fullName evidence="6">Monooxygenase, FAD-binding protein</fullName>
    </submittedName>
</protein>
<evidence type="ECO:0000256" key="4">
    <source>
        <dbReference type="SAM" id="SignalP"/>
    </source>
</evidence>
<dbReference type="Gene3D" id="3.30.70.2450">
    <property type="match status" value="1"/>
</dbReference>
<keyword evidence="1" id="KW-0285">Flavoprotein</keyword>
<dbReference type="EMBL" id="AZHA01000012">
    <property type="protein sequence ID" value="OAA43335.1"/>
    <property type="molecule type" value="Genomic_DNA"/>
</dbReference>
<keyword evidence="3" id="KW-0560">Oxidoreductase</keyword>
<organism evidence="6 7">
    <name type="scientific">Beauveria brongniartii RCEF 3172</name>
    <dbReference type="NCBI Taxonomy" id="1081107"/>
    <lineage>
        <taxon>Eukaryota</taxon>
        <taxon>Fungi</taxon>
        <taxon>Dikarya</taxon>
        <taxon>Ascomycota</taxon>
        <taxon>Pezizomycotina</taxon>
        <taxon>Sordariomycetes</taxon>
        <taxon>Hypocreomycetidae</taxon>
        <taxon>Hypocreales</taxon>
        <taxon>Cordycipitaceae</taxon>
        <taxon>Beauveria</taxon>
        <taxon>Beauveria brongniartii</taxon>
    </lineage>
</organism>
<keyword evidence="4" id="KW-0732">Signal</keyword>
<evidence type="ECO:0000313" key="6">
    <source>
        <dbReference type="EMBL" id="OAA43335.1"/>
    </source>
</evidence>
<feature type="signal peptide" evidence="4">
    <location>
        <begin position="1"/>
        <end position="17"/>
    </location>
</feature>